<dbReference type="SMART" id="SM00355">
    <property type="entry name" value="ZnF_C2H2"/>
    <property type="match status" value="3"/>
</dbReference>
<dbReference type="PANTHER" id="PTHR23235">
    <property type="entry name" value="KRUEPPEL-LIKE TRANSCRIPTION FACTOR"/>
    <property type="match status" value="1"/>
</dbReference>
<dbReference type="Proteomes" id="UP000286415">
    <property type="component" value="Unassembled WGS sequence"/>
</dbReference>
<gene>
    <name evidence="1" type="ORF">CSKR_105931</name>
</gene>
<dbReference type="InterPro" id="IPR036236">
    <property type="entry name" value="Znf_C2H2_sf"/>
</dbReference>
<reference evidence="1 2" key="2">
    <citation type="journal article" date="2021" name="Genomics">
        <title>High-quality reference genome for Clonorchis sinensis.</title>
        <authorList>
            <person name="Young N.D."/>
            <person name="Stroehlein A.J."/>
            <person name="Kinkar L."/>
            <person name="Wang T."/>
            <person name="Sohn W.M."/>
            <person name="Chang B.C.H."/>
            <person name="Kaur P."/>
            <person name="Weisz D."/>
            <person name="Dudchenko O."/>
            <person name="Aiden E.L."/>
            <person name="Korhonen P.K."/>
            <person name="Gasser R.B."/>
        </authorList>
    </citation>
    <scope>NUCLEOTIDE SEQUENCE [LARGE SCALE GENOMIC DNA]</scope>
    <source>
        <strain evidence="1">Cs-k2</strain>
    </source>
</reference>
<dbReference type="GO" id="GO:0008270">
    <property type="term" value="F:zinc ion binding"/>
    <property type="evidence" value="ECO:0007669"/>
    <property type="project" value="UniProtKB-KW"/>
</dbReference>
<dbReference type="GO" id="GO:0000978">
    <property type="term" value="F:RNA polymerase II cis-regulatory region sequence-specific DNA binding"/>
    <property type="evidence" value="ECO:0007669"/>
    <property type="project" value="TreeGrafter"/>
</dbReference>
<dbReference type="GO" id="GO:0000981">
    <property type="term" value="F:DNA-binding transcription factor activity, RNA polymerase II-specific"/>
    <property type="evidence" value="ECO:0007669"/>
    <property type="project" value="TreeGrafter"/>
</dbReference>
<dbReference type="PROSITE" id="PS00028">
    <property type="entry name" value="ZINC_FINGER_C2H2_1"/>
    <property type="match status" value="3"/>
</dbReference>
<organism evidence="1 2">
    <name type="scientific">Clonorchis sinensis</name>
    <name type="common">Chinese liver fluke</name>
    <dbReference type="NCBI Taxonomy" id="79923"/>
    <lineage>
        <taxon>Eukaryota</taxon>
        <taxon>Metazoa</taxon>
        <taxon>Spiralia</taxon>
        <taxon>Lophotrochozoa</taxon>
        <taxon>Platyhelminthes</taxon>
        <taxon>Trematoda</taxon>
        <taxon>Digenea</taxon>
        <taxon>Opisthorchiida</taxon>
        <taxon>Opisthorchiata</taxon>
        <taxon>Opisthorchiidae</taxon>
        <taxon>Clonorchis</taxon>
    </lineage>
</organism>
<comment type="caution">
    <text evidence="1">The sequence shown here is derived from an EMBL/GenBank/DDBJ whole genome shotgun (WGS) entry which is preliminary data.</text>
</comment>
<name>A0A8T1M610_CLOSI</name>
<reference evidence="1 2" key="1">
    <citation type="journal article" date="2018" name="Biotechnol. Adv.">
        <title>Improved genomic resources and new bioinformatic workflow for the carcinogenic parasite Clonorchis sinensis: Biotechnological implications.</title>
        <authorList>
            <person name="Wang D."/>
            <person name="Korhonen P.K."/>
            <person name="Gasser R.B."/>
            <person name="Young N.D."/>
        </authorList>
    </citation>
    <scope>NUCLEOTIDE SEQUENCE [LARGE SCALE GENOMIC DNA]</scope>
    <source>
        <strain evidence="1">Cs-k2</strain>
    </source>
</reference>
<dbReference type="Gene3D" id="3.30.160.60">
    <property type="entry name" value="Classic Zinc Finger"/>
    <property type="match status" value="3"/>
</dbReference>
<sequence length="957" mass="100950">MANSAVETHQLDDCHVAFDSFHSGETPKTASGATKFFPIDPTEVLNTPTGLDNVGPAKHATESGSLFFSDDFQKRLPTLGLPSVDRSVSSEEITRDLKLPQEFTKPLDAIDTAVLLMDQLGNGLNETTLQATDPVVLHPPSSCAPVSSTIHSVSAHAPVPILEHRSPDSSTTISIKLEPMVASPVKFGPTTKTDPLSIPPPNPTRELLEADDASLLQSPRFDVADPSQLLHISPIVTGSETVLSSVQAQPGLGTPVPVAITVPNSVSENVVSIGTSNTTSSAPITSASSPGINGLAFSARPHPPLIPAPLVLSNGLTLATLLPTDGNGTILTPTTPNSAMLPLLTSSGSNLLSSLCSTPTNTGTFSFLSPASSAILANGFDAFLSPAVPATSSTQAEQQLCLSETSTNPPNEESIVKLTTDSSTSHLSMTCTPDTTMNEEGESILLSKRTTSVRSGTGARRRKTPSRSRGCTDNKNDGVLHVMGYKSELDCGQFGVTSSVLDVVPGKPHKCPMCNKSFSRSDELTRHQRIHTGAKPFKCTLCQREFSRSDHLTTHTRTHTGERPFVCDICGRRFARSDERKRHMKVHQKTGHRIVEHMDKAHVQEKKLVTSTTSTTKLLSGPIKRSSPTTTSSLVRSVDAGTVQAEATQLHQTTTQSSFPNPTDIHIICDNTGTANQFPEQRVLLTACETQPGHLTLHAFPNTPTLLQSHSQFILAAIPSMPLTSGPIFGQLNTSEFSTNLNSAAFATNLAQGQLFTVSPNVATDTTVPITSSEVVSSSTSPPQQQQPQQNQQPIMTNSLSNFAILSAVPQQPSSSSSDCNSMVNSSLSSLPSAVSPACYTLRASFFPTQQSAGQTYSTAQLSPYITAIACSPDALGANRTGASGGTAFFPQTMFTAPAASALMASSRNSNSNGSSQVANNSTIDISNSFQGTQLTLPAGFTTANGTSACIFITPNP</sequence>
<dbReference type="PANTHER" id="PTHR23235:SF60">
    <property type="entry name" value="STRIPE, ISOFORM D"/>
    <property type="match status" value="1"/>
</dbReference>
<dbReference type="STRING" id="79923.H2KTK9"/>
<proteinExistence type="predicted"/>
<protein>
    <submittedName>
        <fullName evidence="1">Uncharacterized protein</fullName>
    </submittedName>
</protein>
<accession>A0A8T1M610</accession>
<dbReference type="EMBL" id="NIRI02000056">
    <property type="protein sequence ID" value="KAG5444837.1"/>
    <property type="molecule type" value="Genomic_DNA"/>
</dbReference>
<dbReference type="InterPro" id="IPR013087">
    <property type="entry name" value="Znf_C2H2_type"/>
</dbReference>
<evidence type="ECO:0000313" key="1">
    <source>
        <dbReference type="EMBL" id="KAG5444837.1"/>
    </source>
</evidence>
<keyword evidence="2" id="KW-1185">Reference proteome</keyword>
<evidence type="ECO:0000313" key="2">
    <source>
        <dbReference type="Proteomes" id="UP000286415"/>
    </source>
</evidence>
<dbReference type="OrthoDB" id="3437960at2759"/>
<dbReference type="Pfam" id="PF00096">
    <property type="entry name" value="zf-C2H2"/>
    <property type="match status" value="3"/>
</dbReference>
<dbReference type="SUPFAM" id="SSF57667">
    <property type="entry name" value="beta-beta-alpha zinc fingers"/>
    <property type="match status" value="2"/>
</dbReference>
<dbReference type="PROSITE" id="PS50157">
    <property type="entry name" value="ZINC_FINGER_C2H2_2"/>
    <property type="match status" value="3"/>
</dbReference>